<keyword evidence="6" id="KW-1278">Translocase</keyword>
<evidence type="ECO:0000259" key="9">
    <source>
        <dbReference type="PROSITE" id="PS50893"/>
    </source>
</evidence>
<dbReference type="InterPro" id="IPR017871">
    <property type="entry name" value="ABC_transporter-like_CS"/>
</dbReference>
<evidence type="ECO:0000313" key="11">
    <source>
        <dbReference type="Proteomes" id="UP000317716"/>
    </source>
</evidence>
<dbReference type="InterPro" id="IPR025302">
    <property type="entry name" value="DrrA1/2-like_C"/>
</dbReference>
<dbReference type="GO" id="GO:1900753">
    <property type="term" value="P:doxorubicin transport"/>
    <property type="evidence" value="ECO:0007669"/>
    <property type="project" value="InterPro"/>
</dbReference>
<sequence>MSASGPPNGEAPPAIVVERLTKKFGDFVADDELTFTVARGEIFGILGPNGAGKSTLIRMLNTLLLPTSGKALVMGKDVRRQAVQVRSEIGVIPQANTVDGDLTAWESLNIYGKFYGMPRQQRHARALELLEAVDLMEWKDKAAGTYSGGMRRRLEIARGLINRPQVFILDEPTTGLDPQSRRVIWELLEKLRAEGGLTILICTHYMDEADRLCDRLAIIDHGKIVALGTPRELKATVPGQDILTVTFMAEADDALIAALKALPDVHEAAHEDPHTVRLILNGDIAPIEAIVEVARSRRIRMKSMTLLEPTLEDVFIHYTGRALRDSASGEYTYDMPKFMR</sequence>
<dbReference type="SMART" id="SM00382">
    <property type="entry name" value="AAA"/>
    <property type="match status" value="1"/>
</dbReference>
<protein>
    <submittedName>
        <fullName evidence="10">ATP-binding cassette domain-containing protein</fullName>
    </submittedName>
</protein>
<dbReference type="GO" id="GO:0043215">
    <property type="term" value="P:daunorubicin transport"/>
    <property type="evidence" value="ECO:0007669"/>
    <property type="project" value="InterPro"/>
</dbReference>
<dbReference type="EMBL" id="VBOS01000288">
    <property type="protein sequence ID" value="TMQ53799.1"/>
    <property type="molecule type" value="Genomic_DNA"/>
</dbReference>
<organism evidence="10 11">
    <name type="scientific">Eiseniibacteriota bacterium</name>
    <dbReference type="NCBI Taxonomy" id="2212470"/>
    <lineage>
        <taxon>Bacteria</taxon>
        <taxon>Candidatus Eiseniibacteriota</taxon>
    </lineage>
</organism>
<dbReference type="PROSITE" id="PS00211">
    <property type="entry name" value="ABC_TRANSPORTER_1"/>
    <property type="match status" value="1"/>
</dbReference>
<dbReference type="GO" id="GO:0005886">
    <property type="term" value="C:plasma membrane"/>
    <property type="evidence" value="ECO:0007669"/>
    <property type="project" value="UniProtKB-SubCell"/>
</dbReference>
<dbReference type="Pfam" id="PF00005">
    <property type="entry name" value="ABC_tran"/>
    <property type="match status" value="1"/>
</dbReference>
<dbReference type="PROSITE" id="PS50893">
    <property type="entry name" value="ABC_TRANSPORTER_2"/>
    <property type="match status" value="1"/>
</dbReference>
<reference evidence="10 11" key="1">
    <citation type="journal article" date="2019" name="Nat. Microbiol.">
        <title>Mediterranean grassland soil C-N compound turnover is dependent on rainfall and depth, and is mediated by genomically divergent microorganisms.</title>
        <authorList>
            <person name="Diamond S."/>
            <person name="Andeer P.F."/>
            <person name="Li Z."/>
            <person name="Crits-Christoph A."/>
            <person name="Burstein D."/>
            <person name="Anantharaman K."/>
            <person name="Lane K.R."/>
            <person name="Thomas B.C."/>
            <person name="Pan C."/>
            <person name="Northen T.R."/>
            <person name="Banfield J.F."/>
        </authorList>
    </citation>
    <scope>NUCLEOTIDE SEQUENCE [LARGE SCALE GENOMIC DNA]</scope>
    <source>
        <strain evidence="10">WS_2</strain>
    </source>
</reference>
<evidence type="ECO:0000256" key="3">
    <source>
        <dbReference type="ARBA" id="ARBA00022475"/>
    </source>
</evidence>
<evidence type="ECO:0000256" key="8">
    <source>
        <dbReference type="ARBA" id="ARBA00049985"/>
    </source>
</evidence>
<dbReference type="GO" id="GO:0005524">
    <property type="term" value="F:ATP binding"/>
    <property type="evidence" value="ECO:0007669"/>
    <property type="project" value="UniProtKB-KW"/>
</dbReference>
<keyword evidence="5 10" id="KW-0067">ATP-binding</keyword>
<dbReference type="PANTHER" id="PTHR43582">
    <property type="entry name" value="LINEARMYCIN RESISTANCE ATP-BINDING PROTEIN LNRL"/>
    <property type="match status" value="1"/>
</dbReference>
<dbReference type="Proteomes" id="UP000317716">
    <property type="component" value="Unassembled WGS sequence"/>
</dbReference>
<dbReference type="Pfam" id="PF13732">
    <property type="entry name" value="DrrA1-3_C"/>
    <property type="match status" value="1"/>
</dbReference>
<comment type="caution">
    <text evidence="10">The sequence shown here is derived from an EMBL/GenBank/DDBJ whole genome shotgun (WGS) entry which is preliminary data.</text>
</comment>
<dbReference type="PANTHER" id="PTHR43582:SF2">
    <property type="entry name" value="LINEARMYCIN RESISTANCE ATP-BINDING PROTEIN LNRL"/>
    <property type="match status" value="1"/>
</dbReference>
<keyword evidence="2" id="KW-0813">Transport</keyword>
<dbReference type="InterPro" id="IPR027417">
    <property type="entry name" value="P-loop_NTPase"/>
</dbReference>
<keyword evidence="4" id="KW-0547">Nucleotide-binding</keyword>
<gene>
    <name evidence="10" type="ORF">E6K72_08165</name>
</gene>
<dbReference type="FunFam" id="3.40.50.300:FF:000589">
    <property type="entry name" value="ABC transporter, ATP-binding subunit"/>
    <property type="match status" value="1"/>
</dbReference>
<dbReference type="GO" id="GO:0016887">
    <property type="term" value="F:ATP hydrolysis activity"/>
    <property type="evidence" value="ECO:0007669"/>
    <property type="project" value="InterPro"/>
</dbReference>
<feature type="domain" description="ABC transporter" evidence="9">
    <location>
        <begin position="15"/>
        <end position="246"/>
    </location>
</feature>
<dbReference type="NCBIfam" id="TIGR01188">
    <property type="entry name" value="drrA"/>
    <property type="match status" value="1"/>
</dbReference>
<name>A0A538SR04_UNCEI</name>
<comment type="similarity">
    <text evidence="8">Belongs to the ABC transporter superfamily. Drug exporter-1 (DrugE1) (TC 3.A.1.105) family.</text>
</comment>
<dbReference type="InterPro" id="IPR003593">
    <property type="entry name" value="AAA+_ATPase"/>
</dbReference>
<evidence type="ECO:0000256" key="7">
    <source>
        <dbReference type="ARBA" id="ARBA00023136"/>
    </source>
</evidence>
<keyword evidence="7" id="KW-0472">Membrane</keyword>
<accession>A0A538SR04</accession>
<dbReference type="InterPro" id="IPR003439">
    <property type="entry name" value="ABC_transporter-like_ATP-bd"/>
</dbReference>
<evidence type="ECO:0000256" key="5">
    <source>
        <dbReference type="ARBA" id="ARBA00022840"/>
    </source>
</evidence>
<evidence type="ECO:0000313" key="10">
    <source>
        <dbReference type="EMBL" id="TMQ53799.1"/>
    </source>
</evidence>
<dbReference type="InterPro" id="IPR005894">
    <property type="entry name" value="DrrA"/>
</dbReference>
<dbReference type="AlphaFoldDB" id="A0A538SR04"/>
<dbReference type="Gene3D" id="3.40.50.300">
    <property type="entry name" value="P-loop containing nucleotide triphosphate hydrolases"/>
    <property type="match status" value="1"/>
</dbReference>
<evidence type="ECO:0000256" key="2">
    <source>
        <dbReference type="ARBA" id="ARBA00022448"/>
    </source>
</evidence>
<evidence type="ECO:0000256" key="1">
    <source>
        <dbReference type="ARBA" id="ARBA00004413"/>
    </source>
</evidence>
<evidence type="ECO:0000256" key="6">
    <source>
        <dbReference type="ARBA" id="ARBA00022967"/>
    </source>
</evidence>
<proteinExistence type="inferred from homology"/>
<keyword evidence="3" id="KW-1003">Cell membrane</keyword>
<dbReference type="SUPFAM" id="SSF52540">
    <property type="entry name" value="P-loop containing nucleoside triphosphate hydrolases"/>
    <property type="match status" value="1"/>
</dbReference>
<evidence type="ECO:0000256" key="4">
    <source>
        <dbReference type="ARBA" id="ARBA00022741"/>
    </source>
</evidence>
<comment type="subcellular location">
    <subcellularLocation>
        <location evidence="1">Cell membrane</location>
        <topology evidence="1">Peripheral membrane protein</topology>
        <orientation evidence="1">Cytoplasmic side</orientation>
    </subcellularLocation>
</comment>